<reference evidence="1" key="1">
    <citation type="journal article" date="2020" name="Nat. Commun.">
        <title>Large-scale genome sequencing of mycorrhizal fungi provides insights into the early evolution of symbiotic traits.</title>
        <authorList>
            <person name="Miyauchi S."/>
            <person name="Kiss E."/>
            <person name="Kuo A."/>
            <person name="Drula E."/>
            <person name="Kohler A."/>
            <person name="Sanchez-Garcia M."/>
            <person name="Morin E."/>
            <person name="Andreopoulos B."/>
            <person name="Barry K.W."/>
            <person name="Bonito G."/>
            <person name="Buee M."/>
            <person name="Carver A."/>
            <person name="Chen C."/>
            <person name="Cichocki N."/>
            <person name="Clum A."/>
            <person name="Culley D."/>
            <person name="Crous P.W."/>
            <person name="Fauchery L."/>
            <person name="Girlanda M."/>
            <person name="Hayes R.D."/>
            <person name="Keri Z."/>
            <person name="LaButti K."/>
            <person name="Lipzen A."/>
            <person name="Lombard V."/>
            <person name="Magnuson J."/>
            <person name="Maillard F."/>
            <person name="Murat C."/>
            <person name="Nolan M."/>
            <person name="Ohm R.A."/>
            <person name="Pangilinan J."/>
            <person name="Pereira M.F."/>
            <person name="Perotto S."/>
            <person name="Peter M."/>
            <person name="Pfister S."/>
            <person name="Riley R."/>
            <person name="Sitrit Y."/>
            <person name="Stielow J.B."/>
            <person name="Szollosi G."/>
            <person name="Zifcakova L."/>
            <person name="Stursova M."/>
            <person name="Spatafora J.W."/>
            <person name="Tedersoo L."/>
            <person name="Vaario L.M."/>
            <person name="Yamada A."/>
            <person name="Yan M."/>
            <person name="Wang P."/>
            <person name="Xu J."/>
            <person name="Bruns T."/>
            <person name="Baldrian P."/>
            <person name="Vilgalys R."/>
            <person name="Dunand C."/>
            <person name="Henrissat B."/>
            <person name="Grigoriev I.V."/>
            <person name="Hibbett D."/>
            <person name="Nagy L.G."/>
            <person name="Martin F.M."/>
        </authorList>
    </citation>
    <scope>NUCLEOTIDE SEQUENCE</scope>
    <source>
        <strain evidence="1">UP504</strain>
    </source>
</reference>
<evidence type="ECO:0000313" key="2">
    <source>
        <dbReference type="Proteomes" id="UP000886523"/>
    </source>
</evidence>
<comment type="caution">
    <text evidence="1">The sequence shown here is derived from an EMBL/GenBank/DDBJ whole genome shotgun (WGS) entry which is preliminary data.</text>
</comment>
<evidence type="ECO:0000313" key="1">
    <source>
        <dbReference type="EMBL" id="KAF9516769.1"/>
    </source>
</evidence>
<proteinExistence type="predicted"/>
<dbReference type="Proteomes" id="UP000886523">
    <property type="component" value="Unassembled WGS sequence"/>
</dbReference>
<accession>A0A9P6B2Z4</accession>
<keyword evidence="2" id="KW-1185">Reference proteome</keyword>
<dbReference type="EMBL" id="MU128936">
    <property type="protein sequence ID" value="KAF9516769.1"/>
    <property type="molecule type" value="Genomic_DNA"/>
</dbReference>
<name>A0A9P6B2Z4_9AGAM</name>
<protein>
    <submittedName>
        <fullName evidence="1">Uncharacterized protein</fullName>
    </submittedName>
</protein>
<dbReference type="AlphaFoldDB" id="A0A9P6B2Z4"/>
<gene>
    <name evidence="1" type="ORF">BS47DRAFT_602856</name>
</gene>
<organism evidence="1 2">
    <name type="scientific">Hydnum rufescens UP504</name>
    <dbReference type="NCBI Taxonomy" id="1448309"/>
    <lineage>
        <taxon>Eukaryota</taxon>
        <taxon>Fungi</taxon>
        <taxon>Dikarya</taxon>
        <taxon>Basidiomycota</taxon>
        <taxon>Agaricomycotina</taxon>
        <taxon>Agaricomycetes</taxon>
        <taxon>Cantharellales</taxon>
        <taxon>Hydnaceae</taxon>
        <taxon>Hydnum</taxon>
    </lineage>
</organism>
<sequence>MMEGMSFHIEILFDAWVARIQRTIAATRPQAMGDHILLTESTILIYISRIRVPVLTPTHVVQQRMLTVSESTLCSWISFKLPLHSGTIWDAVASLNPNAGYFRRNSQRVKPHPVLYTRKV</sequence>